<keyword evidence="2" id="KW-1185">Reference proteome</keyword>
<name>A0AAV2I4Y3_LYMST</name>
<comment type="caution">
    <text evidence="1">The sequence shown here is derived from an EMBL/GenBank/DDBJ whole genome shotgun (WGS) entry which is preliminary data.</text>
</comment>
<evidence type="ECO:0000313" key="1">
    <source>
        <dbReference type="EMBL" id="CAL1541783.1"/>
    </source>
</evidence>
<dbReference type="EMBL" id="CAXITT010000452">
    <property type="protein sequence ID" value="CAL1541783.1"/>
    <property type="molecule type" value="Genomic_DNA"/>
</dbReference>
<dbReference type="AlphaFoldDB" id="A0AAV2I4Y3"/>
<reference evidence="1 2" key="1">
    <citation type="submission" date="2024-04" db="EMBL/GenBank/DDBJ databases">
        <authorList>
            <consortium name="Genoscope - CEA"/>
            <person name="William W."/>
        </authorList>
    </citation>
    <scope>NUCLEOTIDE SEQUENCE [LARGE SCALE GENOMIC DNA]</scope>
</reference>
<proteinExistence type="predicted"/>
<gene>
    <name evidence="1" type="ORF">GSLYS_00015389001</name>
</gene>
<evidence type="ECO:0008006" key="3">
    <source>
        <dbReference type="Google" id="ProtNLM"/>
    </source>
</evidence>
<organism evidence="1 2">
    <name type="scientific">Lymnaea stagnalis</name>
    <name type="common">Great pond snail</name>
    <name type="synonym">Helix stagnalis</name>
    <dbReference type="NCBI Taxonomy" id="6523"/>
    <lineage>
        <taxon>Eukaryota</taxon>
        <taxon>Metazoa</taxon>
        <taxon>Spiralia</taxon>
        <taxon>Lophotrochozoa</taxon>
        <taxon>Mollusca</taxon>
        <taxon>Gastropoda</taxon>
        <taxon>Heterobranchia</taxon>
        <taxon>Euthyneura</taxon>
        <taxon>Panpulmonata</taxon>
        <taxon>Hygrophila</taxon>
        <taxon>Lymnaeoidea</taxon>
        <taxon>Lymnaeidae</taxon>
        <taxon>Lymnaea</taxon>
    </lineage>
</organism>
<feature type="non-terminal residue" evidence="1">
    <location>
        <position position="99"/>
    </location>
</feature>
<dbReference type="Proteomes" id="UP001497497">
    <property type="component" value="Unassembled WGS sequence"/>
</dbReference>
<accession>A0AAV2I4Y3</accession>
<evidence type="ECO:0000313" key="2">
    <source>
        <dbReference type="Proteomes" id="UP001497497"/>
    </source>
</evidence>
<protein>
    <recommendedName>
        <fullName evidence="3">C2H2-type domain-containing protein</fullName>
    </recommendedName>
</protein>
<sequence length="99" mass="10998">MDSANNATYRCIICSSAFETLDALREHVRNVCKPGLQSSSVYNSKIKQDRANSAKAGVETTTVFQCLRCFELCVSDVGIKQHRLTCKRVPTVPSDLKKD</sequence>